<dbReference type="InterPro" id="IPR027417">
    <property type="entry name" value="P-loop_NTPase"/>
</dbReference>
<evidence type="ECO:0000259" key="7">
    <source>
        <dbReference type="PROSITE" id="PS50045"/>
    </source>
</evidence>
<dbReference type="InterPro" id="IPR009057">
    <property type="entry name" value="Homeodomain-like_sf"/>
</dbReference>
<dbReference type="PANTHER" id="PTHR32071:SF121">
    <property type="entry name" value="SIGMA L-DEPENDENT TRANSCRIPTIONAL REGULATOR YQIR-RELATED"/>
    <property type="match status" value="1"/>
</dbReference>
<organism evidence="9 10">
    <name type="scientific">Shiella aurantiaca</name>
    <dbReference type="NCBI Taxonomy" id="3058365"/>
    <lineage>
        <taxon>Bacteria</taxon>
        <taxon>Pseudomonadati</taxon>
        <taxon>Bacteroidota</taxon>
        <taxon>Cytophagia</taxon>
        <taxon>Cytophagales</taxon>
        <taxon>Shiellaceae</taxon>
        <taxon>Shiella</taxon>
    </lineage>
</organism>
<dbReference type="SUPFAM" id="SSF52172">
    <property type="entry name" value="CheY-like"/>
    <property type="match status" value="1"/>
</dbReference>
<dbReference type="Pfam" id="PF02954">
    <property type="entry name" value="HTH_8"/>
    <property type="match status" value="1"/>
</dbReference>
<evidence type="ECO:0000313" key="9">
    <source>
        <dbReference type="EMBL" id="MDN4165090.1"/>
    </source>
</evidence>
<dbReference type="Pfam" id="PF00158">
    <property type="entry name" value="Sigma54_activat"/>
    <property type="match status" value="1"/>
</dbReference>
<accession>A0ABT8F3Q9</accession>
<dbReference type="SUPFAM" id="SSF46689">
    <property type="entry name" value="Homeodomain-like"/>
    <property type="match status" value="1"/>
</dbReference>
<dbReference type="SMART" id="SM00448">
    <property type="entry name" value="REC"/>
    <property type="match status" value="1"/>
</dbReference>
<dbReference type="CDD" id="cd00156">
    <property type="entry name" value="REC"/>
    <property type="match status" value="1"/>
</dbReference>
<feature type="domain" description="Response regulatory" evidence="8">
    <location>
        <begin position="7"/>
        <end position="121"/>
    </location>
</feature>
<reference evidence="9" key="1">
    <citation type="submission" date="2023-06" db="EMBL/GenBank/DDBJ databases">
        <title>Cytophagales bacterium Strain LB-30, isolated from soil.</title>
        <authorList>
            <person name="Liu B."/>
        </authorList>
    </citation>
    <scope>NUCLEOTIDE SEQUENCE</scope>
    <source>
        <strain evidence="9">LB-30</strain>
    </source>
</reference>
<dbReference type="PANTHER" id="PTHR32071">
    <property type="entry name" value="TRANSCRIPTIONAL REGULATORY PROTEIN"/>
    <property type="match status" value="1"/>
</dbReference>
<keyword evidence="4" id="KW-0238">DNA-binding</keyword>
<dbReference type="RefSeq" id="WP_320003620.1">
    <property type="nucleotide sequence ID" value="NZ_JAUHJS010000003.1"/>
</dbReference>
<feature type="domain" description="Sigma-54 factor interaction" evidence="7">
    <location>
        <begin position="146"/>
        <end position="375"/>
    </location>
</feature>
<dbReference type="SUPFAM" id="SSF52540">
    <property type="entry name" value="P-loop containing nucleoside triphosphate hydrolases"/>
    <property type="match status" value="1"/>
</dbReference>
<proteinExistence type="predicted"/>
<evidence type="ECO:0000256" key="5">
    <source>
        <dbReference type="ARBA" id="ARBA00023163"/>
    </source>
</evidence>
<evidence type="ECO:0000256" key="6">
    <source>
        <dbReference type="PROSITE-ProRule" id="PRU00169"/>
    </source>
</evidence>
<dbReference type="InterPro" id="IPR025662">
    <property type="entry name" value="Sigma_54_int_dom_ATP-bd_1"/>
</dbReference>
<dbReference type="Gene3D" id="1.10.8.60">
    <property type="match status" value="1"/>
</dbReference>
<evidence type="ECO:0000256" key="2">
    <source>
        <dbReference type="ARBA" id="ARBA00022840"/>
    </source>
</evidence>
<dbReference type="Pfam" id="PF25601">
    <property type="entry name" value="AAA_lid_14"/>
    <property type="match status" value="1"/>
</dbReference>
<evidence type="ECO:0000256" key="4">
    <source>
        <dbReference type="ARBA" id="ARBA00023125"/>
    </source>
</evidence>
<evidence type="ECO:0000259" key="8">
    <source>
        <dbReference type="PROSITE" id="PS50110"/>
    </source>
</evidence>
<keyword evidence="1" id="KW-0547">Nucleotide-binding</keyword>
<feature type="modified residue" description="4-aspartylphosphate" evidence="6">
    <location>
        <position position="56"/>
    </location>
</feature>
<dbReference type="InterPro" id="IPR001789">
    <property type="entry name" value="Sig_transdc_resp-reg_receiver"/>
</dbReference>
<keyword evidence="5" id="KW-0804">Transcription</keyword>
<dbReference type="InterPro" id="IPR025944">
    <property type="entry name" value="Sigma_54_int_dom_CS"/>
</dbReference>
<dbReference type="InterPro" id="IPR002197">
    <property type="entry name" value="HTH_Fis"/>
</dbReference>
<keyword evidence="6" id="KW-0597">Phosphoprotein</keyword>
<dbReference type="Pfam" id="PF00072">
    <property type="entry name" value="Response_reg"/>
    <property type="match status" value="1"/>
</dbReference>
<dbReference type="Proteomes" id="UP001168552">
    <property type="component" value="Unassembled WGS sequence"/>
</dbReference>
<dbReference type="PRINTS" id="PR01590">
    <property type="entry name" value="HTHFIS"/>
</dbReference>
<dbReference type="PROSITE" id="PS50110">
    <property type="entry name" value="RESPONSE_REGULATORY"/>
    <property type="match status" value="1"/>
</dbReference>
<dbReference type="InterPro" id="IPR003593">
    <property type="entry name" value="AAA+_ATPase"/>
</dbReference>
<dbReference type="PROSITE" id="PS00688">
    <property type="entry name" value="SIGMA54_INTERACT_3"/>
    <property type="match status" value="1"/>
</dbReference>
<dbReference type="SMART" id="SM00382">
    <property type="entry name" value="AAA"/>
    <property type="match status" value="1"/>
</dbReference>
<dbReference type="Gene3D" id="3.40.50.2300">
    <property type="match status" value="1"/>
</dbReference>
<dbReference type="InterPro" id="IPR025943">
    <property type="entry name" value="Sigma_54_int_dom_ATP-bd_2"/>
</dbReference>
<keyword evidence="2" id="KW-0067">ATP-binding</keyword>
<dbReference type="Gene3D" id="1.10.10.60">
    <property type="entry name" value="Homeodomain-like"/>
    <property type="match status" value="1"/>
</dbReference>
<comment type="caution">
    <text evidence="9">The sequence shown here is derived from an EMBL/GenBank/DDBJ whole genome shotgun (WGS) entry which is preliminary data.</text>
</comment>
<evidence type="ECO:0000256" key="3">
    <source>
        <dbReference type="ARBA" id="ARBA00023015"/>
    </source>
</evidence>
<sequence length="454" mass="50246">MDLTGKKIVLVEDESSLRELLARILSLEGFKVLTAADIASGLSLIENDDIHVVITDVMLPDGNGIDLTKQIKAKYPLTEVIVLTAYGNVKDGVKAMKLGAFDYLTKGDGDEKLPLVVGKALEKAVMNRQLSELEMRLDSKSSFSKIIGKSLAVNNMMEMAKKVAVTDTTVLLLGETGTGKELLAEAIHLASRRRKGPFIAINCAAIPKDLQESELFGHKKGSFTGANADKKGYFEVADKGTIFLDELGEMSGDLQAKLLRALENRMINRVGETQAIPIDVRIIAATNRDLITGNTDVDFRKDLYYRLSTFTIDLPPLRERRDDIELLALHFLRMNAEKMGKTIKGFESEFIQKLKFYSFPGNIRELKNVIERAVILAEGQELSIDTLPQELLGQGQGTMPQGAYSDDVDLWTVEKRHILKVLELVDGNKSEAAKKLNIGLATLYRKLKEYGIDA</sequence>
<evidence type="ECO:0000256" key="1">
    <source>
        <dbReference type="ARBA" id="ARBA00022741"/>
    </source>
</evidence>
<dbReference type="InterPro" id="IPR058031">
    <property type="entry name" value="AAA_lid_NorR"/>
</dbReference>
<name>A0ABT8F3Q9_9BACT</name>
<keyword evidence="10" id="KW-1185">Reference proteome</keyword>
<dbReference type="PROSITE" id="PS00676">
    <property type="entry name" value="SIGMA54_INTERACT_2"/>
    <property type="match status" value="1"/>
</dbReference>
<gene>
    <name evidence="9" type="ORF">QWY31_06230</name>
</gene>
<protein>
    <submittedName>
        <fullName evidence="9">Sigma-54 dependent transcriptional regulator</fullName>
    </submittedName>
</protein>
<keyword evidence="3" id="KW-0805">Transcription regulation</keyword>
<dbReference type="CDD" id="cd00009">
    <property type="entry name" value="AAA"/>
    <property type="match status" value="1"/>
</dbReference>
<evidence type="ECO:0000313" key="10">
    <source>
        <dbReference type="Proteomes" id="UP001168552"/>
    </source>
</evidence>
<dbReference type="InterPro" id="IPR011006">
    <property type="entry name" value="CheY-like_superfamily"/>
</dbReference>
<dbReference type="InterPro" id="IPR002078">
    <property type="entry name" value="Sigma_54_int"/>
</dbReference>
<dbReference type="PROSITE" id="PS00675">
    <property type="entry name" value="SIGMA54_INTERACT_1"/>
    <property type="match status" value="1"/>
</dbReference>
<dbReference type="PROSITE" id="PS50045">
    <property type="entry name" value="SIGMA54_INTERACT_4"/>
    <property type="match status" value="1"/>
</dbReference>
<dbReference type="Gene3D" id="3.40.50.300">
    <property type="entry name" value="P-loop containing nucleotide triphosphate hydrolases"/>
    <property type="match status" value="1"/>
</dbReference>
<dbReference type="EMBL" id="JAUHJS010000003">
    <property type="protein sequence ID" value="MDN4165090.1"/>
    <property type="molecule type" value="Genomic_DNA"/>
</dbReference>